<name>A0A4S4BRY1_9BACL</name>
<dbReference type="AlphaFoldDB" id="A0A4S4BRY1"/>
<evidence type="ECO:0000313" key="1">
    <source>
        <dbReference type="EMBL" id="THF77732.1"/>
    </source>
</evidence>
<organism evidence="1 2">
    <name type="scientific">Cohnella fermenti</name>
    <dbReference type="NCBI Taxonomy" id="2565925"/>
    <lineage>
        <taxon>Bacteria</taxon>
        <taxon>Bacillati</taxon>
        <taxon>Bacillota</taxon>
        <taxon>Bacilli</taxon>
        <taxon>Bacillales</taxon>
        <taxon>Paenibacillaceae</taxon>
        <taxon>Cohnella</taxon>
    </lineage>
</organism>
<comment type="caution">
    <text evidence="1">The sequence shown here is derived from an EMBL/GenBank/DDBJ whole genome shotgun (WGS) entry which is preliminary data.</text>
</comment>
<dbReference type="SUPFAM" id="SSF48230">
    <property type="entry name" value="Chondroitin AC/alginate lyase"/>
    <property type="match status" value="1"/>
</dbReference>
<dbReference type="Proteomes" id="UP000310636">
    <property type="component" value="Unassembled WGS sequence"/>
</dbReference>
<dbReference type="RefSeq" id="WP_136370706.1">
    <property type="nucleotide sequence ID" value="NZ_SSOB01000018.1"/>
</dbReference>
<reference evidence="1 2" key="1">
    <citation type="submission" date="2019-04" db="EMBL/GenBank/DDBJ databases">
        <title>Cohnella sp. nov. isolated from preserved vegetables.</title>
        <authorList>
            <person name="Lin S.-Y."/>
            <person name="Hung M.-H."/>
            <person name="Young C.-C."/>
        </authorList>
    </citation>
    <scope>NUCLEOTIDE SEQUENCE [LARGE SCALE GENOMIC DNA]</scope>
    <source>
        <strain evidence="1 2">CC-MHH1044</strain>
    </source>
</reference>
<accession>A0A4S4BRY1</accession>
<evidence type="ECO:0000313" key="2">
    <source>
        <dbReference type="Proteomes" id="UP000310636"/>
    </source>
</evidence>
<keyword evidence="2" id="KW-1185">Reference proteome</keyword>
<dbReference type="EMBL" id="SSOB01000018">
    <property type="protein sequence ID" value="THF77732.1"/>
    <property type="molecule type" value="Genomic_DNA"/>
</dbReference>
<proteinExistence type="predicted"/>
<dbReference type="PANTHER" id="PTHR40616:SF1">
    <property type="entry name" value="LINALOOL DEHYDRATASE_ISOMERASE DOMAIN-CONTAINING PROTEIN"/>
    <property type="match status" value="1"/>
</dbReference>
<dbReference type="OrthoDB" id="9813410at2"/>
<dbReference type="PANTHER" id="PTHR40616">
    <property type="entry name" value="LINALOOL DEHYDRATASE_ISOMERASE DOMAIN-CONTAINING PROTEIN"/>
    <property type="match status" value="1"/>
</dbReference>
<gene>
    <name evidence="1" type="ORF">E6C55_15435</name>
</gene>
<evidence type="ECO:0008006" key="3">
    <source>
        <dbReference type="Google" id="ProtNLM"/>
    </source>
</evidence>
<sequence length="604" mass="69190">MDDRQTHLAAAFQQRLVREHLHFDAKVNMIAEKLSRKGYHTHIDDDTVHGVYRSLAYAAALLYSGDDTCQERALAIIDNILSMQDTEEDSPTYGIWPYYLEEPLPRMKSPDWNWADFNGKVLVYLLLEHREALPSIMIDRIILALHHAAASIIRRNIGPDYTNIYLMGAYVTIAAGELLDNQEFVQYGRNRLIKERAYVEANGGFTEYNSPTYTVLALEEIGRMLKHVKDRESRELAEFLNDKAWECIAVHFHRPTCQLSAPHSRCYENISGQGFLSFLHLGTRMQLGLMREEELEYGLMWHDMVIACPDHYYEYFQPLKSPRLIKETFYKGEDLISDDEIRVFIEKGTPRLESTTYMNPSFSLGSFAEYDLWNQRRPLMAYWGTPENCTYLRLRCLHDGQDYASAILRTSQQENHLVGGVYFVKDHGDFHFILDPLKEGGKLRARKLSLRFEIGGWVDQVQLPQEARIGSAFSIRAPGIAVHIHPLICEFDQRTIRVEIGEEGPARWIEFILFEGEEQTLDFERISQAAFVFGLSVFDEAFCPDDGDVRYSCALDQSGREATGQLARSAGTAAVTVPLKPSQYINNPSSGRTKIVKNGGFMYE</sequence>
<protein>
    <recommendedName>
        <fullName evidence="3">Heparinase</fullName>
    </recommendedName>
</protein>
<dbReference type="InterPro" id="IPR008929">
    <property type="entry name" value="Chondroitin_lyas"/>
</dbReference>